<dbReference type="OrthoDB" id="5875098at2759"/>
<name>A0A7I8WM31_BURXY</name>
<dbReference type="Proteomes" id="UP000659654">
    <property type="component" value="Unassembled WGS sequence"/>
</dbReference>
<feature type="region of interest" description="Disordered" evidence="1">
    <location>
        <begin position="523"/>
        <end position="598"/>
    </location>
</feature>
<feature type="region of interest" description="Disordered" evidence="1">
    <location>
        <begin position="645"/>
        <end position="675"/>
    </location>
</feature>
<organism evidence="2 3">
    <name type="scientific">Bursaphelenchus xylophilus</name>
    <name type="common">Pinewood nematode worm</name>
    <name type="synonym">Aphelenchoides xylophilus</name>
    <dbReference type="NCBI Taxonomy" id="6326"/>
    <lineage>
        <taxon>Eukaryota</taxon>
        <taxon>Metazoa</taxon>
        <taxon>Ecdysozoa</taxon>
        <taxon>Nematoda</taxon>
        <taxon>Chromadorea</taxon>
        <taxon>Rhabditida</taxon>
        <taxon>Tylenchina</taxon>
        <taxon>Tylenchomorpha</taxon>
        <taxon>Aphelenchoidea</taxon>
        <taxon>Aphelenchoididae</taxon>
        <taxon>Bursaphelenchus</taxon>
    </lineage>
</organism>
<feature type="compositionally biased region" description="Polar residues" evidence="1">
    <location>
        <begin position="18"/>
        <end position="35"/>
    </location>
</feature>
<feature type="compositionally biased region" description="Basic and acidic residues" evidence="1">
    <location>
        <begin position="715"/>
        <end position="725"/>
    </location>
</feature>
<evidence type="ECO:0000256" key="1">
    <source>
        <dbReference type="SAM" id="MobiDB-lite"/>
    </source>
</evidence>
<protein>
    <submittedName>
        <fullName evidence="2">(pine wood nematode) hypothetical protein</fullName>
    </submittedName>
</protein>
<dbReference type="Proteomes" id="UP000582659">
    <property type="component" value="Unassembled WGS sequence"/>
</dbReference>
<feature type="compositionally biased region" description="Low complexity" evidence="1">
    <location>
        <begin position="648"/>
        <end position="663"/>
    </location>
</feature>
<accession>A0A7I8WM31</accession>
<feature type="compositionally biased region" description="Polar residues" evidence="1">
    <location>
        <begin position="377"/>
        <end position="397"/>
    </location>
</feature>
<comment type="caution">
    <text evidence="2">The sequence shown here is derived from an EMBL/GenBank/DDBJ whole genome shotgun (WGS) entry which is preliminary data.</text>
</comment>
<feature type="compositionally biased region" description="Acidic residues" evidence="1">
    <location>
        <begin position="1307"/>
        <end position="1316"/>
    </location>
</feature>
<evidence type="ECO:0000313" key="3">
    <source>
        <dbReference type="Proteomes" id="UP000659654"/>
    </source>
</evidence>
<feature type="compositionally biased region" description="Low complexity" evidence="1">
    <location>
        <begin position="585"/>
        <end position="598"/>
    </location>
</feature>
<feature type="compositionally biased region" description="Basic and acidic residues" evidence="1">
    <location>
        <begin position="1790"/>
        <end position="1808"/>
    </location>
</feature>
<dbReference type="SMR" id="A0A7I8WM31"/>
<sequence length="1827" mass="207667">MSRDLTCNESLPDDGSGFSPSQNRNFSNQNLQQTASSSIQAIRDQILAQQQQQNQMGQLNSQATNFLNQPQRAASAMPSMEQINAQLNQQQPQNSSNQFFGLDQRTSVLQNTLISQYLQRQSLENVPTASLAQALLAQQSNIYNALPQLQQLSNNLNLNQNLGQQLNLARLQSTASQLEQLQNFQHQQQQSDLTAEQRVLLLQLLQSQNQNQRQNLGQNSAISQLQTTQNSALNQLQTSQNSALNQLQTSQNSALNQLQTSQTSAHNSIAQSIGEQGLNQLNQARLLSHLNSLNAAQLAELVNSNPLNTGLLQRTQFNQQAQNIQQQYLQRPFTPQVVVPPQLESKLQAVKRIAELRESWSKFGPTTSNLKDEPSHSAGSSQVDAPSTSRPQAASPRSNKRPHSPAKDAQKADETFREFEKVRANLGADEQQKLLDLLKSMQNRPQSTAPPQNTLTQAHLLQQTLEITEKLRQERERQEQQQNVAANSESRPMVRHVPGEEIFESLPKKRLRKQQFELEQAEMAKEQNQRLAGGTPLASNTQPILPQSAPPSQIPAYSQAAPITPANHLQEQPRKRGRPRTNPLSVKASKPPKPKVSTVKDAVGDLFLKPTLLQSPGETAISPAGVKKKLHKKPKEEILKSATKVVRSGSTSASSSCSATPLASPVPPGKKNGQKEKGLVDLAKLLRDRFPDLKSLGDLEINGIKALAAIYERSKERTEKKPEKYEEIEEEPETDEEPNLADFVEGALPGGLNGLEELRQECEKTGKSPVALKILDTVFKNDDLFDLAKVQMYANYLVRENPKRGPNGIVKDVETARLDKNIALMGMHATEINKKAEFVRRFIYEYTVLNLMNEEYALARGETPKEVFVDGRLQNLRFSADFEPEIPEVAKNLSCATLEVKLMDQMYRYRSAFFKQRLGKTMAVPRKSGQMNPDELLVMNMDVTATVYNMVESVARNEKYKTFEEETEEMVNSHFPSTEDINRIMFKTCDPHPAQCSHIEDDESEQTVIIRARNELSEEEELKQRLLGYLEQNTSDLADLTKIALKIRTKGIEVQQSLNASYDSELRQNRSRSSEPRLKWPEMLPLYKRRRTRSSDVNVVNRVTNNVGVRFTRTVEYEDTESSSTASKNSDKENRNDLRAIGSENRIGSIQTNRVLNGTEARFELDFEQNDDESDAFYGINSNQGVSKLLQRFTDLIELRRRLIAALVKLTMKNKSQKDVWRAAREPGVAVDTPDYCRSTVSKRVAQKESRQGLLSKSMRLRLLRQLDLMEEAEKEEFLEKRSTKGHGEDVKNSGRGNGVENRNEEEMTVSENEEADGARIRRSSRLSTGRKPNFPESGTKTPMDNIKSAEEQIKLNGRKKRPIDEYLRKVTEIPENDFANRSDILSLAKLTQTEKSFIQKEKADRKQRAKQRKIYKRMCDEINGLEVSVQLQETINEREQKHIDEETKDRLFNIELAFRRLKCLALKVHSVLDPQNHKRFCERLAQVQSARPDLLFRMRDDFTIGYLFDVPEYEAAFQKKEPYSNGTIKMVPTAEELDFLFENKKANPYRKSAFSLPSTTPQSEVESAQLRKYRQRELDRTPAERLSEYMNLSLCARALIRFVYAKPELSHEMALFVTHPAFEVLSNEQGDDKGFVTSVYDVAVEKAKQRVPVEKRKPPKFSSKEEERQYFEKRAKQIKEKFSSLLTIDHKRVVLEKRCLRTVQRLTGELKKQEDVKEQRRKDFQSLSTRSKQNFLKRQRMSRFNQKTKFDPTVPVEANLSAPLPVPGFEPEDDVDLEKLGNTPFGQSLRHDILNPTKQKLDKDTKKGAHKTIRGGKRGGRRGGKQ</sequence>
<feature type="compositionally biased region" description="Basic and acidic residues" evidence="1">
    <location>
        <begin position="405"/>
        <end position="414"/>
    </location>
</feature>
<feature type="region of interest" description="Disordered" evidence="1">
    <location>
        <begin position="473"/>
        <end position="492"/>
    </location>
</feature>
<feature type="compositionally biased region" description="Acidic residues" evidence="1">
    <location>
        <begin position="726"/>
        <end position="738"/>
    </location>
</feature>
<proteinExistence type="predicted"/>
<feature type="compositionally biased region" description="Basic residues" evidence="1">
    <location>
        <begin position="1809"/>
        <end position="1827"/>
    </location>
</feature>
<feature type="region of interest" description="Disordered" evidence="1">
    <location>
        <begin position="1118"/>
        <end position="1144"/>
    </location>
</feature>
<feature type="region of interest" description="Disordered" evidence="1">
    <location>
        <begin position="363"/>
        <end position="414"/>
    </location>
</feature>
<gene>
    <name evidence="2" type="ORF">BXYJ_LOCUS5649</name>
</gene>
<feature type="region of interest" description="Disordered" evidence="1">
    <location>
        <begin position="1763"/>
        <end position="1827"/>
    </location>
</feature>
<feature type="compositionally biased region" description="Basic and acidic residues" evidence="1">
    <location>
        <begin position="1129"/>
        <end position="1138"/>
    </location>
</feature>
<keyword evidence="3" id="KW-1185">Reference proteome</keyword>
<feature type="region of interest" description="Disordered" evidence="1">
    <location>
        <begin position="1278"/>
        <end position="1344"/>
    </location>
</feature>
<dbReference type="EMBL" id="CAJFDI010000003">
    <property type="protein sequence ID" value="CAD5219379.1"/>
    <property type="molecule type" value="Genomic_DNA"/>
</dbReference>
<feature type="compositionally biased region" description="Basic and acidic residues" evidence="1">
    <location>
        <begin position="1278"/>
        <end position="1293"/>
    </location>
</feature>
<reference evidence="2" key="1">
    <citation type="submission" date="2020-09" db="EMBL/GenBank/DDBJ databases">
        <authorList>
            <person name="Kikuchi T."/>
        </authorList>
    </citation>
    <scope>NUCLEOTIDE SEQUENCE</scope>
    <source>
        <strain evidence="2">Ka4C1</strain>
    </source>
</reference>
<dbReference type="EMBL" id="CAJFCV020000003">
    <property type="protein sequence ID" value="CAG9104600.1"/>
    <property type="molecule type" value="Genomic_DNA"/>
</dbReference>
<feature type="region of interest" description="Disordered" evidence="1">
    <location>
        <begin position="715"/>
        <end position="738"/>
    </location>
</feature>
<evidence type="ECO:0000313" key="2">
    <source>
        <dbReference type="EMBL" id="CAD5219379.1"/>
    </source>
</evidence>
<feature type="region of interest" description="Disordered" evidence="1">
    <location>
        <begin position="1"/>
        <end position="35"/>
    </location>
</feature>